<dbReference type="PANTHER" id="PTHR43046">
    <property type="entry name" value="GDP-MANNOSE MANNOSYL HYDROLASE"/>
    <property type="match status" value="1"/>
</dbReference>
<evidence type="ECO:0000256" key="3">
    <source>
        <dbReference type="ARBA" id="ARBA00022842"/>
    </source>
</evidence>
<accession>A0A3B0RIZ1</accession>
<dbReference type="AlphaFoldDB" id="A0A3B0RIZ1"/>
<sequence length="148" mass="16878">MHDPLTGYVRVKAICLFLHNGRVLAIDSFDPTKGQRFWVPVGGRVEFGETAREAIIREVREELRVEIIDLTQLGVVENLFTFDGEPGHEIVFVYDARFIDPQMYGAEEIQGLENGEEFTARWIDPYAPDGDRPLYPEGLPDLISREDP</sequence>
<comment type="cofactor">
    <cofactor evidence="1">
        <name>Mg(2+)</name>
        <dbReference type="ChEBI" id="CHEBI:18420"/>
    </cofactor>
</comment>
<dbReference type="CDD" id="cd04688">
    <property type="entry name" value="NUDIX_Hydrolase"/>
    <property type="match status" value="1"/>
</dbReference>
<evidence type="ECO:0000313" key="6">
    <source>
        <dbReference type="EMBL" id="VAV91979.1"/>
    </source>
</evidence>
<dbReference type="SUPFAM" id="SSF55811">
    <property type="entry name" value="Nudix"/>
    <property type="match status" value="1"/>
</dbReference>
<evidence type="ECO:0000256" key="4">
    <source>
        <dbReference type="SAM" id="MobiDB-lite"/>
    </source>
</evidence>
<protein>
    <recommendedName>
        <fullName evidence="5">Nudix hydrolase domain-containing protein</fullName>
    </recommendedName>
</protein>
<evidence type="ECO:0000259" key="5">
    <source>
        <dbReference type="PROSITE" id="PS51462"/>
    </source>
</evidence>
<dbReference type="InterPro" id="IPR015797">
    <property type="entry name" value="NUDIX_hydrolase-like_dom_sf"/>
</dbReference>
<dbReference type="PROSITE" id="PS00893">
    <property type="entry name" value="NUDIX_BOX"/>
    <property type="match status" value="1"/>
</dbReference>
<evidence type="ECO:0000256" key="2">
    <source>
        <dbReference type="ARBA" id="ARBA00022801"/>
    </source>
</evidence>
<gene>
    <name evidence="6" type="ORF">MNBD_ACTINO01-60</name>
</gene>
<feature type="region of interest" description="Disordered" evidence="4">
    <location>
        <begin position="127"/>
        <end position="148"/>
    </location>
</feature>
<keyword evidence="3" id="KW-0460">Magnesium</keyword>
<dbReference type="PROSITE" id="PS51462">
    <property type="entry name" value="NUDIX"/>
    <property type="match status" value="1"/>
</dbReference>
<reference evidence="6" key="1">
    <citation type="submission" date="2018-06" db="EMBL/GenBank/DDBJ databases">
        <authorList>
            <person name="Zhirakovskaya E."/>
        </authorList>
    </citation>
    <scope>NUCLEOTIDE SEQUENCE</scope>
</reference>
<dbReference type="GO" id="GO:0016787">
    <property type="term" value="F:hydrolase activity"/>
    <property type="evidence" value="ECO:0007669"/>
    <property type="project" value="UniProtKB-KW"/>
</dbReference>
<evidence type="ECO:0000256" key="1">
    <source>
        <dbReference type="ARBA" id="ARBA00001946"/>
    </source>
</evidence>
<dbReference type="Gene3D" id="3.90.79.10">
    <property type="entry name" value="Nucleoside Triphosphate Pyrophosphohydrolase"/>
    <property type="match status" value="1"/>
</dbReference>
<keyword evidence="2" id="KW-0378">Hydrolase</keyword>
<dbReference type="Pfam" id="PF00293">
    <property type="entry name" value="NUDIX"/>
    <property type="match status" value="1"/>
</dbReference>
<dbReference type="PANTHER" id="PTHR43046:SF12">
    <property type="entry name" value="GDP-MANNOSE MANNOSYL HYDROLASE"/>
    <property type="match status" value="1"/>
</dbReference>
<dbReference type="InterPro" id="IPR020084">
    <property type="entry name" value="NUDIX_hydrolase_CS"/>
</dbReference>
<name>A0A3B0RIZ1_9ZZZZ</name>
<feature type="domain" description="Nudix hydrolase" evidence="5">
    <location>
        <begin position="7"/>
        <end position="140"/>
    </location>
</feature>
<organism evidence="6">
    <name type="scientific">hydrothermal vent metagenome</name>
    <dbReference type="NCBI Taxonomy" id="652676"/>
    <lineage>
        <taxon>unclassified sequences</taxon>
        <taxon>metagenomes</taxon>
        <taxon>ecological metagenomes</taxon>
    </lineage>
</organism>
<proteinExistence type="predicted"/>
<dbReference type="InterPro" id="IPR000086">
    <property type="entry name" value="NUDIX_hydrolase_dom"/>
</dbReference>
<dbReference type="EMBL" id="UOEI01000075">
    <property type="protein sequence ID" value="VAV91979.1"/>
    <property type="molecule type" value="Genomic_DNA"/>
</dbReference>